<reference evidence="2 3" key="2">
    <citation type="journal article" date="2019" name="G3 (Bethesda)">
        <title>Hybrid Assembly of the Genome of the Entomopathogenic Nematode Steinernema carpocapsae Identifies the X-Chromosome.</title>
        <authorList>
            <person name="Serra L."/>
            <person name="Macchietto M."/>
            <person name="Macias-Munoz A."/>
            <person name="McGill C.J."/>
            <person name="Rodriguez I.M."/>
            <person name="Rodriguez B."/>
            <person name="Murad R."/>
            <person name="Mortazavi A."/>
        </authorList>
    </citation>
    <scope>NUCLEOTIDE SEQUENCE [LARGE SCALE GENOMIC DNA]</scope>
    <source>
        <strain evidence="2 3">ALL</strain>
    </source>
</reference>
<accession>A0A4U5NY56</accession>
<protein>
    <submittedName>
        <fullName evidence="2">Uncharacterized protein</fullName>
    </submittedName>
</protein>
<feature type="compositionally biased region" description="Polar residues" evidence="1">
    <location>
        <begin position="1"/>
        <end position="11"/>
    </location>
</feature>
<dbReference type="Proteomes" id="UP000298663">
    <property type="component" value="Unassembled WGS sequence"/>
</dbReference>
<keyword evidence="3" id="KW-1185">Reference proteome</keyword>
<dbReference type="OrthoDB" id="5866174at2759"/>
<organism evidence="2 3">
    <name type="scientific">Steinernema carpocapsae</name>
    <name type="common">Entomopathogenic nematode</name>
    <dbReference type="NCBI Taxonomy" id="34508"/>
    <lineage>
        <taxon>Eukaryota</taxon>
        <taxon>Metazoa</taxon>
        <taxon>Ecdysozoa</taxon>
        <taxon>Nematoda</taxon>
        <taxon>Chromadorea</taxon>
        <taxon>Rhabditida</taxon>
        <taxon>Tylenchina</taxon>
        <taxon>Panagrolaimomorpha</taxon>
        <taxon>Strongyloidoidea</taxon>
        <taxon>Steinernematidae</taxon>
        <taxon>Steinernema</taxon>
    </lineage>
</organism>
<evidence type="ECO:0000313" key="2">
    <source>
        <dbReference type="EMBL" id="TKR88569.1"/>
    </source>
</evidence>
<sequence length="118" mass="13681">MSATSRTQSLASLARSVEPQTASKEAFHVISDGKNPFLVENEKTHRRPSQVDRALHRIYATPRPVFGVNPVDKFLARIYWSIRSLQFRLFYKDEEPFLHSTQTFSSKHGRNVKEVLHR</sequence>
<evidence type="ECO:0000313" key="3">
    <source>
        <dbReference type="Proteomes" id="UP000298663"/>
    </source>
</evidence>
<proteinExistence type="predicted"/>
<reference evidence="2 3" key="1">
    <citation type="journal article" date="2015" name="Genome Biol.">
        <title>Comparative genomics of Steinernema reveals deeply conserved gene regulatory networks.</title>
        <authorList>
            <person name="Dillman A.R."/>
            <person name="Macchietto M."/>
            <person name="Porter C.F."/>
            <person name="Rogers A."/>
            <person name="Williams B."/>
            <person name="Antoshechkin I."/>
            <person name="Lee M.M."/>
            <person name="Goodwin Z."/>
            <person name="Lu X."/>
            <person name="Lewis E.E."/>
            <person name="Goodrich-Blair H."/>
            <person name="Stock S.P."/>
            <person name="Adams B.J."/>
            <person name="Sternberg P.W."/>
            <person name="Mortazavi A."/>
        </authorList>
    </citation>
    <scope>NUCLEOTIDE SEQUENCE [LARGE SCALE GENOMIC DNA]</scope>
    <source>
        <strain evidence="2 3">ALL</strain>
    </source>
</reference>
<evidence type="ECO:0000256" key="1">
    <source>
        <dbReference type="SAM" id="MobiDB-lite"/>
    </source>
</evidence>
<feature type="region of interest" description="Disordered" evidence="1">
    <location>
        <begin position="1"/>
        <end position="25"/>
    </location>
</feature>
<name>A0A4U5NY56_STECR</name>
<comment type="caution">
    <text evidence="2">The sequence shown here is derived from an EMBL/GenBank/DDBJ whole genome shotgun (WGS) entry which is preliminary data.</text>
</comment>
<dbReference type="AlphaFoldDB" id="A0A4U5NY56"/>
<dbReference type="EMBL" id="AZBU02000003">
    <property type="protein sequence ID" value="TKR88569.1"/>
    <property type="molecule type" value="Genomic_DNA"/>
</dbReference>
<gene>
    <name evidence="2" type="ORF">L596_012793</name>
</gene>